<reference evidence="2" key="2">
    <citation type="submission" date="2019-08" db="EMBL/GenBank/DDBJ databases">
        <title>Investigation of anaerobic lignin degradation for improved lignocellulosic biofuels.</title>
        <authorList>
            <person name="Deangelis K.PhD."/>
        </authorList>
    </citation>
    <scope>NUCLEOTIDE SEQUENCE [LARGE SCALE GENOMIC DNA]</scope>
    <source>
        <strain evidence="2">128R</strain>
    </source>
</reference>
<dbReference type="InterPro" id="IPR010260">
    <property type="entry name" value="AlpA"/>
</dbReference>
<gene>
    <name evidence="2" type="ORF">FHU10_0591</name>
</gene>
<protein>
    <submittedName>
        <fullName evidence="2">AlpA family transcriptional regulator</fullName>
    </submittedName>
</protein>
<evidence type="ECO:0000256" key="1">
    <source>
        <dbReference type="SAM" id="MobiDB-lite"/>
    </source>
</evidence>
<dbReference type="Pfam" id="PF05930">
    <property type="entry name" value="Phage_AlpA"/>
    <property type="match status" value="1"/>
</dbReference>
<dbReference type="AlphaFoldDB" id="A0A542D6D6"/>
<name>A0A542D6D6_SERFO</name>
<comment type="caution">
    <text evidence="2">The sequence shown here is derived from an EMBL/GenBank/DDBJ whole genome shotgun (WGS) entry which is preliminary data.</text>
</comment>
<dbReference type="InterPro" id="IPR009061">
    <property type="entry name" value="DNA-bd_dom_put_sf"/>
</dbReference>
<organism evidence="2">
    <name type="scientific">Serratia fonticola</name>
    <dbReference type="NCBI Taxonomy" id="47917"/>
    <lineage>
        <taxon>Bacteria</taxon>
        <taxon>Pseudomonadati</taxon>
        <taxon>Pseudomonadota</taxon>
        <taxon>Gammaproteobacteria</taxon>
        <taxon>Enterobacterales</taxon>
        <taxon>Yersiniaceae</taxon>
        <taxon>Serratia</taxon>
    </lineage>
</organism>
<proteinExistence type="predicted"/>
<dbReference type="OrthoDB" id="5986966at2"/>
<dbReference type="SUPFAM" id="SSF46955">
    <property type="entry name" value="Putative DNA-binding domain"/>
    <property type="match status" value="1"/>
</dbReference>
<feature type="compositionally biased region" description="Basic and acidic residues" evidence="1">
    <location>
        <begin position="55"/>
        <end position="71"/>
    </location>
</feature>
<reference evidence="2" key="1">
    <citation type="submission" date="2019-06" db="EMBL/GenBank/DDBJ databases">
        <authorList>
            <person name="Deangelis K."/>
            <person name="Huntemann M."/>
            <person name="Clum A."/>
            <person name="Pillay M."/>
            <person name="Palaniappan K."/>
            <person name="Varghese N."/>
            <person name="Mikhailova N."/>
            <person name="Stamatis D."/>
            <person name="Reddy T."/>
            <person name="Daum C."/>
            <person name="Shapiro N."/>
            <person name="Ivanova N."/>
            <person name="Kyrpides N."/>
            <person name="Woyke T."/>
        </authorList>
    </citation>
    <scope>NUCLEOTIDE SEQUENCE [LARGE SCALE GENOMIC DNA]</scope>
    <source>
        <strain evidence="2">128R</strain>
    </source>
</reference>
<sequence length="79" mass="8976">MKAAINKKRLKQIVPLSDSTISRLEKQGKFPARFNLAGGVAWNLEEIEAWLDLQQKEGTGKEPNRKPDVRLRKARPVPL</sequence>
<dbReference type="EMBL" id="VISQ01000001">
    <property type="protein sequence ID" value="TVZ68167.1"/>
    <property type="molecule type" value="Genomic_DNA"/>
</dbReference>
<feature type="region of interest" description="Disordered" evidence="1">
    <location>
        <begin position="55"/>
        <end position="79"/>
    </location>
</feature>
<accession>A0A542D6D6</accession>
<evidence type="ECO:0000313" key="2">
    <source>
        <dbReference type="EMBL" id="TVZ68167.1"/>
    </source>
</evidence>
<dbReference type="Gene3D" id="1.10.238.160">
    <property type="match status" value="1"/>
</dbReference>